<sequence>MQVPHEEQRSSSRRSNTQSSKWKNFQRWIGKWKKRIEEAEVTEEGMCGSRTPERNRESRKKEWQKCLRNKCWRHNKRRHSQVGIPE</sequence>
<dbReference type="RefSeq" id="WP_169885962.1">
    <property type="nucleotide sequence ID" value="NZ_JAAQWG010000061.1"/>
</dbReference>
<gene>
    <name evidence="2" type="ORF">HBO38_29565</name>
</gene>
<dbReference type="AlphaFoldDB" id="A0A7Y1ABA5"/>
<organism evidence="2 3">
    <name type="scientific">Pseudomonas veronii</name>
    <dbReference type="NCBI Taxonomy" id="76761"/>
    <lineage>
        <taxon>Bacteria</taxon>
        <taxon>Pseudomonadati</taxon>
        <taxon>Pseudomonadota</taxon>
        <taxon>Gammaproteobacteria</taxon>
        <taxon>Pseudomonadales</taxon>
        <taxon>Pseudomonadaceae</taxon>
        <taxon>Pseudomonas</taxon>
    </lineage>
</organism>
<proteinExistence type="predicted"/>
<reference evidence="2 3" key="1">
    <citation type="journal article" date="2020" name="Front. Microbiol.">
        <title>Genetic Organization of the aprX-lipA2 Operon Affects the Proteolytic Potential of Pseudomonas Species in Milk.</title>
        <authorList>
            <person name="Maier C."/>
            <person name="Huptas C."/>
            <person name="von Neubeck M."/>
            <person name="Scherer S."/>
            <person name="Wenning M."/>
            <person name="Lucking G."/>
        </authorList>
    </citation>
    <scope>NUCLEOTIDE SEQUENCE [LARGE SCALE GENOMIC DNA]</scope>
    <source>
        <strain evidence="2 3">DSM 16272</strain>
    </source>
</reference>
<dbReference type="Proteomes" id="UP000537729">
    <property type="component" value="Unassembled WGS sequence"/>
</dbReference>
<feature type="region of interest" description="Disordered" evidence="1">
    <location>
        <begin position="1"/>
        <end position="23"/>
    </location>
</feature>
<accession>A0A7Y1ABA5</accession>
<comment type="caution">
    <text evidence="2">The sequence shown here is derived from an EMBL/GenBank/DDBJ whole genome shotgun (WGS) entry which is preliminary data.</text>
</comment>
<name>A0A7Y1ABA5_PSEVE</name>
<evidence type="ECO:0000313" key="3">
    <source>
        <dbReference type="Proteomes" id="UP000537729"/>
    </source>
</evidence>
<feature type="compositionally biased region" description="Basic and acidic residues" evidence="1">
    <location>
        <begin position="1"/>
        <end position="10"/>
    </location>
</feature>
<dbReference type="EMBL" id="JAAQWG010000061">
    <property type="protein sequence ID" value="NMY12526.1"/>
    <property type="molecule type" value="Genomic_DNA"/>
</dbReference>
<evidence type="ECO:0000256" key="1">
    <source>
        <dbReference type="SAM" id="MobiDB-lite"/>
    </source>
</evidence>
<evidence type="ECO:0000313" key="2">
    <source>
        <dbReference type="EMBL" id="NMY12526.1"/>
    </source>
</evidence>
<protein>
    <submittedName>
        <fullName evidence="2">Uncharacterized protein</fullName>
    </submittedName>
</protein>